<feature type="domain" description="SF4 helicase" evidence="1">
    <location>
        <begin position="1"/>
        <end position="207"/>
    </location>
</feature>
<dbReference type="GO" id="GO:0005739">
    <property type="term" value="C:mitochondrion"/>
    <property type="evidence" value="ECO:0007669"/>
    <property type="project" value="TreeGrafter"/>
</dbReference>
<dbReference type="AlphaFoldDB" id="A0A3P7IAP0"/>
<proteinExistence type="predicted"/>
<reference evidence="2 3" key="1">
    <citation type="submission" date="2018-11" db="EMBL/GenBank/DDBJ databases">
        <authorList>
            <consortium name="Pathogen Informatics"/>
        </authorList>
    </citation>
    <scope>NUCLEOTIDE SEQUENCE [LARGE SCALE GENOMIC DNA]</scope>
</reference>
<dbReference type="PROSITE" id="PS51199">
    <property type="entry name" value="SF4_HELICASE"/>
    <property type="match status" value="1"/>
</dbReference>
<dbReference type="InterPro" id="IPR027032">
    <property type="entry name" value="Twinkle-like"/>
</dbReference>
<name>A0A3P7IAP0_STRVU</name>
<evidence type="ECO:0000259" key="1">
    <source>
        <dbReference type="PROSITE" id="PS51199"/>
    </source>
</evidence>
<dbReference type="SUPFAM" id="SSF52540">
    <property type="entry name" value="P-loop containing nucleoside triphosphate hydrolases"/>
    <property type="match status" value="1"/>
</dbReference>
<sequence>MPEEKVLKWMLVQFAGVPLYKTEYNSSVDVWLDKFERTKGPLTIMKTDEFREKSVSQIAEALRSYVSNSGCQHLVIDNLQFLVNQSAMTNDQSTGWDRFYAQDRFVGYMRSLATQHGVHVTMVVHPRKTDTDTDLDIQHFGGSARVTQEADNVFALQRRRDELDRRKFRKFLYILKNRYGGCKVETDQLEMVFHSDIYTHTLIDHSIKV</sequence>
<dbReference type="EMBL" id="UYYB01003214">
    <property type="protein sequence ID" value="VDM66586.1"/>
    <property type="molecule type" value="Genomic_DNA"/>
</dbReference>
<dbReference type="GO" id="GO:0006264">
    <property type="term" value="P:mitochondrial DNA replication"/>
    <property type="evidence" value="ECO:0007669"/>
    <property type="project" value="TreeGrafter"/>
</dbReference>
<evidence type="ECO:0000313" key="2">
    <source>
        <dbReference type="EMBL" id="VDM66586.1"/>
    </source>
</evidence>
<dbReference type="InterPro" id="IPR007694">
    <property type="entry name" value="DNA_helicase_DnaB-like_C"/>
</dbReference>
<dbReference type="PANTHER" id="PTHR12873">
    <property type="entry name" value="T7-LIKE MITOCHONDRIAL DNA HELICASE"/>
    <property type="match status" value="1"/>
</dbReference>
<dbReference type="Gene3D" id="3.40.50.300">
    <property type="entry name" value="P-loop containing nucleotide triphosphate hydrolases"/>
    <property type="match status" value="1"/>
</dbReference>
<organism evidence="2 3">
    <name type="scientific">Strongylus vulgaris</name>
    <name type="common">Blood worm</name>
    <dbReference type="NCBI Taxonomy" id="40348"/>
    <lineage>
        <taxon>Eukaryota</taxon>
        <taxon>Metazoa</taxon>
        <taxon>Ecdysozoa</taxon>
        <taxon>Nematoda</taxon>
        <taxon>Chromadorea</taxon>
        <taxon>Rhabditida</taxon>
        <taxon>Rhabditina</taxon>
        <taxon>Rhabditomorpha</taxon>
        <taxon>Strongyloidea</taxon>
        <taxon>Strongylidae</taxon>
        <taxon>Strongylus</taxon>
    </lineage>
</organism>
<dbReference type="InterPro" id="IPR027417">
    <property type="entry name" value="P-loop_NTPase"/>
</dbReference>
<keyword evidence="3" id="KW-1185">Reference proteome</keyword>
<dbReference type="Proteomes" id="UP000270094">
    <property type="component" value="Unassembled WGS sequence"/>
</dbReference>
<evidence type="ECO:0000313" key="3">
    <source>
        <dbReference type="Proteomes" id="UP000270094"/>
    </source>
</evidence>
<protein>
    <recommendedName>
        <fullName evidence="1">SF4 helicase domain-containing protein</fullName>
    </recommendedName>
</protein>
<dbReference type="OrthoDB" id="275278at2759"/>
<dbReference type="PANTHER" id="PTHR12873:SF0">
    <property type="entry name" value="TWINKLE MTDNA HELICASE"/>
    <property type="match status" value="1"/>
</dbReference>
<gene>
    <name evidence="2" type="ORF">SVUK_LOCUS1584</name>
</gene>
<dbReference type="Pfam" id="PF13481">
    <property type="entry name" value="AAA_25"/>
    <property type="match status" value="1"/>
</dbReference>
<dbReference type="GO" id="GO:0003697">
    <property type="term" value="F:single-stranded DNA binding"/>
    <property type="evidence" value="ECO:0007669"/>
    <property type="project" value="InterPro"/>
</dbReference>
<dbReference type="GO" id="GO:0043139">
    <property type="term" value="F:5'-3' DNA helicase activity"/>
    <property type="evidence" value="ECO:0007669"/>
    <property type="project" value="InterPro"/>
</dbReference>
<dbReference type="GO" id="GO:0005524">
    <property type="term" value="F:ATP binding"/>
    <property type="evidence" value="ECO:0007669"/>
    <property type="project" value="InterPro"/>
</dbReference>
<accession>A0A3P7IAP0</accession>